<keyword evidence="6 8" id="KW-1133">Transmembrane helix</keyword>
<reference evidence="9 10" key="1">
    <citation type="submission" date="2019-12" db="EMBL/GenBank/DDBJ databases">
        <authorList>
            <person name="Kim Y.S."/>
        </authorList>
    </citation>
    <scope>NUCLEOTIDE SEQUENCE [LARGE SCALE GENOMIC DNA]</scope>
    <source>
        <strain evidence="9 10">MMS17-SY077</strain>
    </source>
</reference>
<accession>A0A6I4P2L6</accession>
<evidence type="ECO:0000313" key="9">
    <source>
        <dbReference type="EMBL" id="MWB98985.1"/>
    </source>
</evidence>
<dbReference type="GO" id="GO:0034257">
    <property type="term" value="F:nicotinamide riboside transmembrane transporter activity"/>
    <property type="evidence" value="ECO:0007669"/>
    <property type="project" value="InterPro"/>
</dbReference>
<evidence type="ECO:0000256" key="6">
    <source>
        <dbReference type="ARBA" id="ARBA00022989"/>
    </source>
</evidence>
<keyword evidence="5 8" id="KW-0812">Transmembrane</keyword>
<protein>
    <submittedName>
        <fullName evidence="9">Nicotinamide riboside transporter PnuC</fullName>
    </submittedName>
</protein>
<gene>
    <name evidence="9" type="ORF">GB864_10545</name>
</gene>
<comment type="similarity">
    <text evidence="2">Belongs to the nicotinamide ribonucleoside (NR) uptake permease (TC 4.B.1) family.</text>
</comment>
<proteinExistence type="inferred from homology"/>
<keyword evidence="3" id="KW-0813">Transport</keyword>
<dbReference type="EMBL" id="WSTA01000044">
    <property type="protein sequence ID" value="MWB98985.1"/>
    <property type="molecule type" value="Genomic_DNA"/>
</dbReference>
<keyword evidence="10" id="KW-1185">Reference proteome</keyword>
<evidence type="ECO:0000256" key="2">
    <source>
        <dbReference type="ARBA" id="ARBA00006669"/>
    </source>
</evidence>
<keyword evidence="4" id="KW-1003">Cell membrane</keyword>
<dbReference type="PANTHER" id="PTHR36122">
    <property type="entry name" value="NICOTINAMIDE RIBOSIDE TRANSPORTER PNUC"/>
    <property type="match status" value="1"/>
</dbReference>
<keyword evidence="7 8" id="KW-0472">Membrane</keyword>
<organism evidence="9 10">
    <name type="scientific">Agromyces seonyuensis</name>
    <dbReference type="NCBI Taxonomy" id="2662446"/>
    <lineage>
        <taxon>Bacteria</taxon>
        <taxon>Bacillati</taxon>
        <taxon>Actinomycetota</taxon>
        <taxon>Actinomycetes</taxon>
        <taxon>Micrococcales</taxon>
        <taxon>Microbacteriaceae</taxon>
        <taxon>Agromyces</taxon>
    </lineage>
</organism>
<sequence length="210" mass="22402">MIEWLAAHWTEVLGFATGAACVALAGLRNVWNYPVGIANNLVFLVLFAGTGLYASAGLQVVYLALAVHGWVRWTRGVEQDAGYIGRTPARLVPLLIAAGLGLAGVLWWVLATFAGSPLAPVDAATTAASLVAQYLLNRKLLENWYVWIGVDIVFATLMFATLMFATGLWITGILYLGFIVLCIASLRSWRAVERAGTTPASAATAEPAHA</sequence>
<evidence type="ECO:0000256" key="1">
    <source>
        <dbReference type="ARBA" id="ARBA00004651"/>
    </source>
</evidence>
<comment type="caution">
    <text evidence="9">The sequence shown here is derived from an EMBL/GenBank/DDBJ whole genome shotgun (WGS) entry which is preliminary data.</text>
</comment>
<evidence type="ECO:0000256" key="4">
    <source>
        <dbReference type="ARBA" id="ARBA00022475"/>
    </source>
</evidence>
<dbReference type="AlphaFoldDB" id="A0A6I4P2L6"/>
<feature type="transmembrane region" description="Helical" evidence="8">
    <location>
        <begin position="168"/>
        <end position="186"/>
    </location>
</feature>
<evidence type="ECO:0000256" key="5">
    <source>
        <dbReference type="ARBA" id="ARBA00022692"/>
    </source>
</evidence>
<name>A0A6I4P2L6_9MICO</name>
<evidence type="ECO:0000256" key="3">
    <source>
        <dbReference type="ARBA" id="ARBA00022448"/>
    </source>
</evidence>
<dbReference type="NCBIfam" id="TIGR01528">
    <property type="entry name" value="NMN_trans_PnuC"/>
    <property type="match status" value="1"/>
</dbReference>
<feature type="transmembrane region" description="Helical" evidence="8">
    <location>
        <begin position="43"/>
        <end position="71"/>
    </location>
</feature>
<dbReference type="Proteomes" id="UP000438182">
    <property type="component" value="Unassembled WGS sequence"/>
</dbReference>
<feature type="transmembrane region" description="Helical" evidence="8">
    <location>
        <begin position="12"/>
        <end position="31"/>
    </location>
</feature>
<comment type="subcellular location">
    <subcellularLocation>
        <location evidence="1">Cell membrane</location>
        <topology evidence="1">Multi-pass membrane protein</topology>
    </subcellularLocation>
</comment>
<dbReference type="PANTHER" id="PTHR36122:SF2">
    <property type="entry name" value="NICOTINAMIDE RIBOSIDE TRANSPORTER PNUC"/>
    <property type="match status" value="1"/>
</dbReference>
<evidence type="ECO:0000256" key="8">
    <source>
        <dbReference type="SAM" id="Phobius"/>
    </source>
</evidence>
<evidence type="ECO:0000256" key="7">
    <source>
        <dbReference type="ARBA" id="ARBA00023136"/>
    </source>
</evidence>
<feature type="transmembrane region" description="Helical" evidence="8">
    <location>
        <begin position="117"/>
        <end position="137"/>
    </location>
</feature>
<dbReference type="RefSeq" id="WP_160424814.1">
    <property type="nucleotide sequence ID" value="NZ_WSTA01000044.1"/>
</dbReference>
<feature type="transmembrane region" description="Helical" evidence="8">
    <location>
        <begin position="144"/>
        <end position="162"/>
    </location>
</feature>
<evidence type="ECO:0000313" key="10">
    <source>
        <dbReference type="Proteomes" id="UP000438182"/>
    </source>
</evidence>
<feature type="transmembrane region" description="Helical" evidence="8">
    <location>
        <begin position="91"/>
        <end position="111"/>
    </location>
</feature>
<dbReference type="Pfam" id="PF04973">
    <property type="entry name" value="NMN_transporter"/>
    <property type="match status" value="1"/>
</dbReference>
<dbReference type="GO" id="GO:0005886">
    <property type="term" value="C:plasma membrane"/>
    <property type="evidence" value="ECO:0007669"/>
    <property type="project" value="UniProtKB-SubCell"/>
</dbReference>
<dbReference type="InterPro" id="IPR006419">
    <property type="entry name" value="NMN_transpt_PnuC"/>
</dbReference>